<keyword evidence="1" id="KW-0732">Signal</keyword>
<dbReference type="AlphaFoldDB" id="A0A0K1PKC6"/>
<protein>
    <recommendedName>
        <fullName evidence="4">Type IV fimbrial biogenesis protein PilY1</fullName>
    </recommendedName>
</protein>
<evidence type="ECO:0008006" key="4">
    <source>
        <dbReference type="Google" id="ProtNLM"/>
    </source>
</evidence>
<feature type="chain" id="PRO_5005465622" description="Type IV fimbrial biogenesis protein PilY1" evidence="1">
    <location>
        <begin position="22"/>
        <end position="435"/>
    </location>
</feature>
<dbReference type="OrthoDB" id="53254at2"/>
<dbReference type="PROSITE" id="PS51257">
    <property type="entry name" value="PROKAR_LIPOPROTEIN"/>
    <property type="match status" value="1"/>
</dbReference>
<keyword evidence="3" id="KW-1185">Reference proteome</keyword>
<dbReference type="KEGG" id="llu:AKJ09_00505"/>
<dbReference type="RefSeq" id="WP_146645526.1">
    <property type="nucleotide sequence ID" value="NZ_CP012333.1"/>
</dbReference>
<accession>A0A0K1PKC6</accession>
<proteinExistence type="predicted"/>
<feature type="signal peptide" evidence="1">
    <location>
        <begin position="1"/>
        <end position="21"/>
    </location>
</feature>
<evidence type="ECO:0000313" key="2">
    <source>
        <dbReference type="EMBL" id="AKU93841.1"/>
    </source>
</evidence>
<dbReference type="EMBL" id="CP012333">
    <property type="protein sequence ID" value="AKU93841.1"/>
    <property type="molecule type" value="Genomic_DNA"/>
</dbReference>
<gene>
    <name evidence="2" type="ORF">AKJ09_00505</name>
</gene>
<reference evidence="2 3" key="1">
    <citation type="submission" date="2015-08" db="EMBL/GenBank/DDBJ databases">
        <authorList>
            <person name="Babu N.S."/>
            <person name="Beckwith C.J."/>
            <person name="Beseler K.G."/>
            <person name="Brison A."/>
            <person name="Carone J.V."/>
            <person name="Caskin T.P."/>
            <person name="Diamond M."/>
            <person name="Durham M.E."/>
            <person name="Foxe J.M."/>
            <person name="Go M."/>
            <person name="Henderson B.A."/>
            <person name="Jones I.B."/>
            <person name="McGettigan J.A."/>
            <person name="Micheletti S.J."/>
            <person name="Nasrallah M.E."/>
            <person name="Ortiz D."/>
            <person name="Piller C.R."/>
            <person name="Privatt S.R."/>
            <person name="Schneider S.L."/>
            <person name="Sharp S."/>
            <person name="Smith T.C."/>
            <person name="Stanton J.D."/>
            <person name="Ullery H.E."/>
            <person name="Wilson R.J."/>
            <person name="Serrano M.G."/>
            <person name="Buck G."/>
            <person name="Lee V."/>
            <person name="Wang Y."/>
            <person name="Carvalho R."/>
            <person name="Voegtly L."/>
            <person name="Shi R."/>
            <person name="Duckworth R."/>
            <person name="Johnson A."/>
            <person name="Loviza R."/>
            <person name="Walstead R."/>
            <person name="Shah Z."/>
            <person name="Kiflezghi M."/>
            <person name="Wade K."/>
            <person name="Ball S.L."/>
            <person name="Bradley K.W."/>
            <person name="Asai D.J."/>
            <person name="Bowman C.A."/>
            <person name="Russell D.A."/>
            <person name="Pope W.H."/>
            <person name="Jacobs-Sera D."/>
            <person name="Hendrix R.W."/>
            <person name="Hatfull G.F."/>
        </authorList>
    </citation>
    <scope>NUCLEOTIDE SEQUENCE [LARGE SCALE GENOMIC DNA]</scope>
    <source>
        <strain evidence="2 3">DSM 27648</strain>
    </source>
</reference>
<evidence type="ECO:0000256" key="1">
    <source>
        <dbReference type="SAM" id="SignalP"/>
    </source>
</evidence>
<dbReference type="STRING" id="1391654.AKJ09_00505"/>
<sequence>MRASYLVFGALVSLGTGGLLVACATSSNDPGVAPLDGSSVVVPEAAPTVDADADTAVVPDGHVERPTCSAAGWCTTVLPDADLSMKDIWPVGKHAFAIAESPTLGVRVLQWSDDTQSWSYIDDGTQNFDGLGNYAGRIWAPDENEVFFGVGPGYMFHGTRPTAPGTPWTWSKQNLQPASDAGPGDPFAGYPNDRFMGMNYPTLGVFGTSRDDVYAWFRNTIYRWTSKAGGDHEWVVDYVANDVDVDGEQIFFLGGAGLSADGVWFSGARARKFVACPLLIRKTSTGYRRLVDGQFPGDFSDCEDRPDTVRIGARGWLVDINAISPTEVIGLHEGRVISRVSDEGGNTTFVQAEVVYDVSPNPFSGLWWTPTDVWLSGKGLLFRSGSEIWDGGAFGISTIALGEAPSTRPIYEIRGTSNTNIWAIGVRYALHKTTP</sequence>
<dbReference type="Proteomes" id="UP000064967">
    <property type="component" value="Chromosome"/>
</dbReference>
<name>A0A0K1PKC6_9BACT</name>
<evidence type="ECO:0000313" key="3">
    <source>
        <dbReference type="Proteomes" id="UP000064967"/>
    </source>
</evidence>
<organism evidence="2 3">
    <name type="scientific">Labilithrix luteola</name>
    <dbReference type="NCBI Taxonomy" id="1391654"/>
    <lineage>
        <taxon>Bacteria</taxon>
        <taxon>Pseudomonadati</taxon>
        <taxon>Myxococcota</taxon>
        <taxon>Polyangia</taxon>
        <taxon>Polyangiales</taxon>
        <taxon>Labilitrichaceae</taxon>
        <taxon>Labilithrix</taxon>
    </lineage>
</organism>